<dbReference type="PROSITE" id="PS51257">
    <property type="entry name" value="PROKAR_LIPOPROTEIN"/>
    <property type="match status" value="1"/>
</dbReference>
<proteinExistence type="predicted"/>
<name>A0A1S7DUS8_RIEAN</name>
<dbReference type="EMBL" id="CP011859">
    <property type="protein sequence ID" value="AQY22882.1"/>
    <property type="molecule type" value="Genomic_DNA"/>
</dbReference>
<evidence type="ECO:0000313" key="1">
    <source>
        <dbReference type="EMBL" id="AQY22882.1"/>
    </source>
</evidence>
<organism evidence="1 2">
    <name type="scientific">Riemerella anatipestifer</name>
    <name type="common">Moraxella anatipestifer</name>
    <dbReference type="NCBI Taxonomy" id="34085"/>
    <lineage>
        <taxon>Bacteria</taxon>
        <taxon>Pseudomonadati</taxon>
        <taxon>Bacteroidota</taxon>
        <taxon>Flavobacteriia</taxon>
        <taxon>Flavobacteriales</taxon>
        <taxon>Weeksellaceae</taxon>
        <taxon>Riemerella</taxon>
    </lineage>
</organism>
<sequence length="104" mass="11565">MDLKIHLMKNLVLVAYVATMLVSCGEMNRAMFGVTEKKLIQTVSVEQGCSTENIKVLDKVVTTGNATYALDVCGKRMVYKQIGSVFMESSKADETINNLNKRKK</sequence>
<dbReference type="Proteomes" id="UP000189883">
    <property type="component" value="Chromosome"/>
</dbReference>
<dbReference type="AlphaFoldDB" id="A0A1S7DUS8"/>
<evidence type="ECO:0000313" key="2">
    <source>
        <dbReference type="Proteomes" id="UP000189883"/>
    </source>
</evidence>
<reference evidence="1 2" key="1">
    <citation type="submission" date="2015-06" db="EMBL/GenBank/DDBJ databases">
        <title>R. anatipestifer strain HXb2 is the most virulent strain so far, and the genome sequence would help us uncover the pathogenesis.</title>
        <authorList>
            <person name="Hu Q."/>
            <person name="Qi J."/>
            <person name="Bo H."/>
            <person name="Liu G."/>
            <person name="Tao M."/>
            <person name="Ding Y."/>
            <person name="Xue Y."/>
        </authorList>
    </citation>
    <scope>NUCLEOTIDE SEQUENCE [LARGE SCALE GENOMIC DNA]</scope>
    <source>
        <strain evidence="1 2">HXb2</strain>
    </source>
</reference>
<protein>
    <recommendedName>
        <fullName evidence="3">Lipoprotein</fullName>
    </recommendedName>
</protein>
<evidence type="ECO:0008006" key="3">
    <source>
        <dbReference type="Google" id="ProtNLM"/>
    </source>
</evidence>
<gene>
    <name evidence="1" type="ORF">AB406_1941</name>
</gene>
<accession>A0A1S7DUS8</accession>